<reference evidence="1" key="1">
    <citation type="submission" date="2018-11" db="EMBL/GenBank/DDBJ databases">
        <authorList>
            <person name="Grassa J C."/>
        </authorList>
    </citation>
    <scope>NUCLEOTIDE SEQUENCE [LARGE SCALE GENOMIC DNA]</scope>
</reference>
<protein>
    <recommendedName>
        <fullName evidence="3">RNase H type-1 domain-containing protein</fullName>
    </recommendedName>
</protein>
<evidence type="ECO:0008006" key="3">
    <source>
        <dbReference type="Google" id="ProtNLM"/>
    </source>
</evidence>
<name>A0A803PKN5_CANSA</name>
<keyword evidence="2" id="KW-1185">Reference proteome</keyword>
<evidence type="ECO:0000313" key="1">
    <source>
        <dbReference type="EnsemblPlants" id="cds.evm.model.05.1267"/>
    </source>
</evidence>
<dbReference type="AlphaFoldDB" id="A0A803PKN5"/>
<dbReference type="EnsemblPlants" id="evm.model.05.1267">
    <property type="protein sequence ID" value="cds.evm.model.05.1267"/>
    <property type="gene ID" value="evm.TU.05.1267"/>
</dbReference>
<sequence>MIQAIPTYAMACFRLPIKLCKGSWDLAKLRAYFDEPMVNDILEQVQTSNNNSSAPHVLVKSAKLGNLRIFTDAAIDPQCKKHSVGVVVLDNCNRVKAGFSKPIVGLVPPAVAEAKAIFQAI</sequence>
<dbReference type="EMBL" id="UZAU01000517">
    <property type="status" value="NOT_ANNOTATED_CDS"/>
    <property type="molecule type" value="Genomic_DNA"/>
</dbReference>
<organism evidence="1 2">
    <name type="scientific">Cannabis sativa</name>
    <name type="common">Hemp</name>
    <name type="synonym">Marijuana</name>
    <dbReference type="NCBI Taxonomy" id="3483"/>
    <lineage>
        <taxon>Eukaryota</taxon>
        <taxon>Viridiplantae</taxon>
        <taxon>Streptophyta</taxon>
        <taxon>Embryophyta</taxon>
        <taxon>Tracheophyta</taxon>
        <taxon>Spermatophyta</taxon>
        <taxon>Magnoliopsida</taxon>
        <taxon>eudicotyledons</taxon>
        <taxon>Gunneridae</taxon>
        <taxon>Pentapetalae</taxon>
        <taxon>rosids</taxon>
        <taxon>fabids</taxon>
        <taxon>Rosales</taxon>
        <taxon>Cannabaceae</taxon>
        <taxon>Cannabis</taxon>
    </lineage>
</organism>
<reference evidence="1" key="2">
    <citation type="submission" date="2021-03" db="UniProtKB">
        <authorList>
            <consortium name="EnsemblPlants"/>
        </authorList>
    </citation>
    <scope>IDENTIFICATION</scope>
</reference>
<proteinExistence type="predicted"/>
<dbReference type="Proteomes" id="UP000596661">
    <property type="component" value="Chromosome 5"/>
</dbReference>
<accession>A0A803PKN5</accession>
<evidence type="ECO:0000313" key="2">
    <source>
        <dbReference type="Proteomes" id="UP000596661"/>
    </source>
</evidence>
<dbReference type="Gramene" id="evm.model.05.1267">
    <property type="protein sequence ID" value="cds.evm.model.05.1267"/>
    <property type="gene ID" value="evm.TU.05.1267"/>
</dbReference>